<dbReference type="EMBL" id="MU853234">
    <property type="protein sequence ID" value="KAK4121393.1"/>
    <property type="molecule type" value="Genomic_DNA"/>
</dbReference>
<comment type="caution">
    <text evidence="2">The sequence shown here is derived from an EMBL/GenBank/DDBJ whole genome shotgun (WGS) entry which is preliminary data.</text>
</comment>
<dbReference type="AlphaFoldDB" id="A0AAN6TV99"/>
<sequence length="59" mass="6735">MAKSLTVYVELPLHWITDADIKQSVMGDRKTGRNRGFGFVTFTDLTEAAQTIQDMDERE</sequence>
<evidence type="ECO:0000259" key="1">
    <source>
        <dbReference type="Pfam" id="PF00076"/>
    </source>
</evidence>
<dbReference type="Proteomes" id="UP001302602">
    <property type="component" value="Unassembled WGS sequence"/>
</dbReference>
<evidence type="ECO:0000313" key="3">
    <source>
        <dbReference type="Proteomes" id="UP001302602"/>
    </source>
</evidence>
<dbReference type="InterPro" id="IPR012677">
    <property type="entry name" value="Nucleotide-bd_a/b_plait_sf"/>
</dbReference>
<dbReference type="GeneID" id="87830248"/>
<reference evidence="2" key="2">
    <citation type="submission" date="2023-05" db="EMBL/GenBank/DDBJ databases">
        <authorList>
            <consortium name="Lawrence Berkeley National Laboratory"/>
            <person name="Steindorff A."/>
            <person name="Hensen N."/>
            <person name="Bonometti L."/>
            <person name="Westerberg I."/>
            <person name="Brannstrom I.O."/>
            <person name="Guillou S."/>
            <person name="Cros-Aarteil S."/>
            <person name="Calhoun S."/>
            <person name="Haridas S."/>
            <person name="Kuo A."/>
            <person name="Mondo S."/>
            <person name="Pangilinan J."/>
            <person name="Riley R."/>
            <person name="Labutti K."/>
            <person name="Andreopoulos B."/>
            <person name="Lipzen A."/>
            <person name="Chen C."/>
            <person name="Yanf M."/>
            <person name="Daum C."/>
            <person name="Ng V."/>
            <person name="Clum A."/>
            <person name="Ohm R."/>
            <person name="Martin F."/>
            <person name="Silar P."/>
            <person name="Natvig D."/>
            <person name="Lalanne C."/>
            <person name="Gautier V."/>
            <person name="Ament-Velasquez S.L."/>
            <person name="Kruys A."/>
            <person name="Hutchinson M.I."/>
            <person name="Powell A.J."/>
            <person name="Barry K."/>
            <person name="Miller A.N."/>
            <person name="Grigoriev I.V."/>
            <person name="Debuchy R."/>
            <person name="Gladieux P."/>
            <person name="Thoren M.H."/>
            <person name="Johannesson H."/>
        </authorList>
    </citation>
    <scope>NUCLEOTIDE SEQUENCE</scope>
    <source>
        <strain evidence="2">CBS 731.68</strain>
    </source>
</reference>
<name>A0AAN6TV99_9PEZI</name>
<reference evidence="2" key="1">
    <citation type="journal article" date="2023" name="Mol. Phylogenet. Evol.">
        <title>Genome-scale phylogeny and comparative genomics of the fungal order Sordariales.</title>
        <authorList>
            <person name="Hensen N."/>
            <person name="Bonometti L."/>
            <person name="Westerberg I."/>
            <person name="Brannstrom I.O."/>
            <person name="Guillou S."/>
            <person name="Cros-Aarteil S."/>
            <person name="Calhoun S."/>
            <person name="Haridas S."/>
            <person name="Kuo A."/>
            <person name="Mondo S."/>
            <person name="Pangilinan J."/>
            <person name="Riley R."/>
            <person name="LaButti K."/>
            <person name="Andreopoulos B."/>
            <person name="Lipzen A."/>
            <person name="Chen C."/>
            <person name="Yan M."/>
            <person name="Daum C."/>
            <person name="Ng V."/>
            <person name="Clum A."/>
            <person name="Steindorff A."/>
            <person name="Ohm R.A."/>
            <person name="Martin F."/>
            <person name="Silar P."/>
            <person name="Natvig D.O."/>
            <person name="Lalanne C."/>
            <person name="Gautier V."/>
            <person name="Ament-Velasquez S.L."/>
            <person name="Kruys A."/>
            <person name="Hutchinson M.I."/>
            <person name="Powell A.J."/>
            <person name="Barry K."/>
            <person name="Miller A.N."/>
            <person name="Grigoriev I.V."/>
            <person name="Debuchy R."/>
            <person name="Gladieux P."/>
            <person name="Hiltunen Thoren M."/>
            <person name="Johannesson H."/>
        </authorList>
    </citation>
    <scope>NUCLEOTIDE SEQUENCE</scope>
    <source>
        <strain evidence="2">CBS 731.68</strain>
    </source>
</reference>
<dbReference type="SUPFAM" id="SSF54928">
    <property type="entry name" value="RNA-binding domain, RBD"/>
    <property type="match status" value="1"/>
</dbReference>
<dbReference type="InterPro" id="IPR000504">
    <property type="entry name" value="RRM_dom"/>
</dbReference>
<dbReference type="Gene3D" id="3.30.70.330">
    <property type="match status" value="1"/>
</dbReference>
<dbReference type="GO" id="GO:0003723">
    <property type="term" value="F:RNA binding"/>
    <property type="evidence" value="ECO:0007669"/>
    <property type="project" value="InterPro"/>
</dbReference>
<evidence type="ECO:0000313" key="2">
    <source>
        <dbReference type="EMBL" id="KAK4121393.1"/>
    </source>
</evidence>
<gene>
    <name evidence="2" type="ORF">N657DRAFT_648216</name>
</gene>
<dbReference type="RefSeq" id="XP_062645164.1">
    <property type="nucleotide sequence ID" value="XM_062793479.1"/>
</dbReference>
<organism evidence="2 3">
    <name type="scientific">Parathielavia appendiculata</name>
    <dbReference type="NCBI Taxonomy" id="2587402"/>
    <lineage>
        <taxon>Eukaryota</taxon>
        <taxon>Fungi</taxon>
        <taxon>Dikarya</taxon>
        <taxon>Ascomycota</taxon>
        <taxon>Pezizomycotina</taxon>
        <taxon>Sordariomycetes</taxon>
        <taxon>Sordariomycetidae</taxon>
        <taxon>Sordariales</taxon>
        <taxon>Chaetomiaceae</taxon>
        <taxon>Parathielavia</taxon>
    </lineage>
</organism>
<proteinExistence type="predicted"/>
<keyword evidence="3" id="KW-1185">Reference proteome</keyword>
<accession>A0AAN6TV99</accession>
<dbReference type="Pfam" id="PF00076">
    <property type="entry name" value="RRM_1"/>
    <property type="match status" value="1"/>
</dbReference>
<feature type="domain" description="RRM" evidence="1">
    <location>
        <begin position="25"/>
        <end position="58"/>
    </location>
</feature>
<protein>
    <recommendedName>
        <fullName evidence="1">RRM domain-containing protein</fullName>
    </recommendedName>
</protein>
<dbReference type="InterPro" id="IPR035979">
    <property type="entry name" value="RBD_domain_sf"/>
</dbReference>